<dbReference type="Proteomes" id="UP000295157">
    <property type="component" value="Unassembled WGS sequence"/>
</dbReference>
<dbReference type="InterPro" id="IPR009351">
    <property type="entry name" value="AlkZ-like"/>
</dbReference>
<dbReference type="EMBL" id="SMJZ01000081">
    <property type="protein sequence ID" value="TDC04833.1"/>
    <property type="molecule type" value="Genomic_DNA"/>
</dbReference>
<dbReference type="PANTHER" id="PTHR30528">
    <property type="entry name" value="CYTOPLASMIC PROTEIN"/>
    <property type="match status" value="1"/>
</dbReference>
<name>A0A4R4NBL0_9ACTN</name>
<evidence type="ECO:0000313" key="2">
    <source>
        <dbReference type="Proteomes" id="UP000295157"/>
    </source>
</evidence>
<protein>
    <submittedName>
        <fullName evidence="1">Winged helix-turn-helix domain-containing protein</fullName>
    </submittedName>
</protein>
<proteinExistence type="predicted"/>
<gene>
    <name evidence="1" type="ORF">E1267_21620</name>
</gene>
<dbReference type="PANTHER" id="PTHR30528:SF0">
    <property type="entry name" value="CYTOPLASMIC PROTEIN"/>
    <property type="match status" value="1"/>
</dbReference>
<reference evidence="1 2" key="1">
    <citation type="submission" date="2019-02" db="EMBL/GenBank/DDBJ databases">
        <title>Draft genome sequences of novel Actinobacteria.</title>
        <authorList>
            <person name="Sahin N."/>
            <person name="Ay H."/>
            <person name="Saygin H."/>
        </authorList>
    </citation>
    <scope>NUCLEOTIDE SEQUENCE [LARGE SCALE GENOMIC DNA]</scope>
    <source>
        <strain evidence="1 2">KC201</strain>
    </source>
</reference>
<dbReference type="AlphaFoldDB" id="A0A4R4NBL0"/>
<organism evidence="1 2">
    <name type="scientific">Nonomuraea longispora</name>
    <dbReference type="NCBI Taxonomy" id="1848320"/>
    <lineage>
        <taxon>Bacteria</taxon>
        <taxon>Bacillati</taxon>
        <taxon>Actinomycetota</taxon>
        <taxon>Actinomycetes</taxon>
        <taxon>Streptosporangiales</taxon>
        <taxon>Streptosporangiaceae</taxon>
        <taxon>Nonomuraea</taxon>
    </lineage>
</organism>
<dbReference type="OrthoDB" id="9787207at2"/>
<accession>A0A4R4NBL0</accession>
<dbReference type="Pfam" id="PF06224">
    <property type="entry name" value="AlkZ-like"/>
    <property type="match status" value="1"/>
</dbReference>
<evidence type="ECO:0000313" key="1">
    <source>
        <dbReference type="EMBL" id="TDC04833.1"/>
    </source>
</evidence>
<sequence>MDISRSEARQLALVGHGFAKNARYSSPLHMLQHLGAIQLDAIQRVDRAHRLVCFARDYSLSGRDAIDVSLWTSDGEALVFESWAHAVCILPVDDWPLWHFLRDRLRKASWAPSQEASQRIVQLLTDDGPQTLKELEAGTEKSSGWDWSETKRAAEFLVWTGSIVCCERRGTKRVYDAPERRIPEQLLRQEPDVAESLMQLIDRAARVYGIATAGDLADYFRLSRLEIEPLLPDLGLVSARVDGWGERAWVHPSVLNGSLQSVSPTFVSPFDNLIWDRDRVRRVFDFDYTFEAYKPVAKRRFGYYVMPLVVADALVGRADLVREKSRLVAKAVYFEDAKTADVDTALEAGQRLAMQLGGLEFQIDDVLSTDI</sequence>
<keyword evidence="2" id="KW-1185">Reference proteome</keyword>
<comment type="caution">
    <text evidence="1">The sequence shown here is derived from an EMBL/GenBank/DDBJ whole genome shotgun (WGS) entry which is preliminary data.</text>
</comment>